<accession>U4L9E1</accession>
<evidence type="ECO:0000313" key="1">
    <source>
        <dbReference type="EMBL" id="CCX10186.1"/>
    </source>
</evidence>
<sequence>MQHTTKFSSPYSAVRAPRGEVRFHFQLNKYYESDLGSYSRPKYLLKIFCGS</sequence>
<dbReference type="EMBL" id="HF935519">
    <property type="protein sequence ID" value="CCX10186.1"/>
    <property type="molecule type" value="Genomic_DNA"/>
</dbReference>
<name>U4L9E1_PYROM</name>
<protein>
    <submittedName>
        <fullName evidence="1">Uncharacterized protein</fullName>
    </submittedName>
</protein>
<dbReference type="AlphaFoldDB" id="U4L9E1"/>
<proteinExistence type="predicted"/>
<evidence type="ECO:0000313" key="2">
    <source>
        <dbReference type="Proteomes" id="UP000018144"/>
    </source>
</evidence>
<organism evidence="1 2">
    <name type="scientific">Pyronema omphalodes (strain CBS 100304)</name>
    <name type="common">Pyronema confluens</name>
    <dbReference type="NCBI Taxonomy" id="1076935"/>
    <lineage>
        <taxon>Eukaryota</taxon>
        <taxon>Fungi</taxon>
        <taxon>Dikarya</taxon>
        <taxon>Ascomycota</taxon>
        <taxon>Pezizomycotina</taxon>
        <taxon>Pezizomycetes</taxon>
        <taxon>Pezizales</taxon>
        <taxon>Pyronemataceae</taxon>
        <taxon>Pyronema</taxon>
    </lineage>
</organism>
<gene>
    <name evidence="1" type="ORF">PCON_09779</name>
</gene>
<keyword evidence="2" id="KW-1185">Reference proteome</keyword>
<reference evidence="1 2" key="1">
    <citation type="journal article" date="2013" name="PLoS Genet.">
        <title>The genome and development-dependent transcriptomes of Pyronema confluens: a window into fungal evolution.</title>
        <authorList>
            <person name="Traeger S."/>
            <person name="Altegoer F."/>
            <person name="Freitag M."/>
            <person name="Gabaldon T."/>
            <person name="Kempken F."/>
            <person name="Kumar A."/>
            <person name="Marcet-Houben M."/>
            <person name="Poggeler S."/>
            <person name="Stajich J.E."/>
            <person name="Nowrousian M."/>
        </authorList>
    </citation>
    <scope>NUCLEOTIDE SEQUENCE [LARGE SCALE GENOMIC DNA]</scope>
    <source>
        <strain evidence="2">CBS 100304</strain>
        <tissue evidence="1">Vegetative mycelium</tissue>
    </source>
</reference>
<dbReference type="Proteomes" id="UP000018144">
    <property type="component" value="Unassembled WGS sequence"/>
</dbReference>